<proteinExistence type="inferred from homology"/>
<dbReference type="STRING" id="310780.SAMN05216267_1022111"/>
<dbReference type="OrthoDB" id="4133219at2"/>
<dbReference type="GO" id="GO:0005506">
    <property type="term" value="F:iron ion binding"/>
    <property type="evidence" value="ECO:0007669"/>
    <property type="project" value="InterPro"/>
</dbReference>
<dbReference type="SUPFAM" id="SSF48264">
    <property type="entry name" value="Cytochrome P450"/>
    <property type="match status" value="1"/>
</dbReference>
<dbReference type="InterPro" id="IPR001128">
    <property type="entry name" value="Cyt_P450"/>
</dbReference>
<dbReference type="AlphaFoldDB" id="A0A1H8NJS2"/>
<dbReference type="InterPro" id="IPR002397">
    <property type="entry name" value="Cyt_P450_B"/>
</dbReference>
<evidence type="ECO:0000256" key="3">
    <source>
        <dbReference type="SAM" id="MobiDB-lite"/>
    </source>
</evidence>
<evidence type="ECO:0000313" key="5">
    <source>
        <dbReference type="Proteomes" id="UP000181951"/>
    </source>
</evidence>
<evidence type="ECO:0000256" key="2">
    <source>
        <dbReference type="RuleBase" id="RU000461"/>
    </source>
</evidence>
<dbReference type="GO" id="GO:0016705">
    <property type="term" value="F:oxidoreductase activity, acting on paired donors, with incorporation or reduction of molecular oxygen"/>
    <property type="evidence" value="ECO:0007669"/>
    <property type="project" value="InterPro"/>
</dbReference>
<feature type="region of interest" description="Disordered" evidence="3">
    <location>
        <begin position="1"/>
        <end position="26"/>
    </location>
</feature>
<name>A0A1H8NJS2_9ACTN</name>
<keyword evidence="2" id="KW-0479">Metal-binding</keyword>
<dbReference type="GO" id="GO:0004497">
    <property type="term" value="F:monooxygenase activity"/>
    <property type="evidence" value="ECO:0007669"/>
    <property type="project" value="UniProtKB-KW"/>
</dbReference>
<dbReference type="Pfam" id="PF00067">
    <property type="entry name" value="p450"/>
    <property type="match status" value="1"/>
</dbReference>
<keyword evidence="2" id="KW-0560">Oxidoreductase</keyword>
<dbReference type="RefSeq" id="WP_069464539.1">
    <property type="nucleotide sequence ID" value="NZ_FODD01000022.1"/>
</dbReference>
<organism evidence="4 5">
    <name type="scientific">Actinacidiphila rubida</name>
    <dbReference type="NCBI Taxonomy" id="310780"/>
    <lineage>
        <taxon>Bacteria</taxon>
        <taxon>Bacillati</taxon>
        <taxon>Actinomycetota</taxon>
        <taxon>Actinomycetes</taxon>
        <taxon>Kitasatosporales</taxon>
        <taxon>Streptomycetaceae</taxon>
        <taxon>Actinacidiphila</taxon>
    </lineage>
</organism>
<keyword evidence="2" id="KW-0503">Monooxygenase</keyword>
<accession>A0A1H8NJS2</accession>
<evidence type="ECO:0000313" key="4">
    <source>
        <dbReference type="EMBL" id="SEO29855.1"/>
    </source>
</evidence>
<dbReference type="GO" id="GO:0020037">
    <property type="term" value="F:heme binding"/>
    <property type="evidence" value="ECO:0007669"/>
    <property type="project" value="InterPro"/>
</dbReference>
<gene>
    <name evidence="4" type="ORF">SAMN05216267_1022111</name>
</gene>
<dbReference type="PANTHER" id="PTHR46696">
    <property type="entry name" value="P450, PUTATIVE (EUROFUNG)-RELATED"/>
    <property type="match status" value="1"/>
</dbReference>
<dbReference type="InterPro" id="IPR017972">
    <property type="entry name" value="Cyt_P450_CS"/>
</dbReference>
<dbReference type="EMBL" id="FODD01000022">
    <property type="protein sequence ID" value="SEO29855.1"/>
    <property type="molecule type" value="Genomic_DNA"/>
</dbReference>
<feature type="compositionally biased region" description="Basic and acidic residues" evidence="3">
    <location>
        <begin position="472"/>
        <end position="483"/>
    </location>
</feature>
<dbReference type="InterPro" id="IPR036396">
    <property type="entry name" value="Cyt_P450_sf"/>
</dbReference>
<feature type="region of interest" description="Disordered" evidence="3">
    <location>
        <begin position="440"/>
        <end position="483"/>
    </location>
</feature>
<reference evidence="4 5" key="1">
    <citation type="submission" date="2016-10" db="EMBL/GenBank/DDBJ databases">
        <authorList>
            <person name="de Groot N.N."/>
        </authorList>
    </citation>
    <scope>NUCLEOTIDE SEQUENCE [LARGE SCALE GENOMIC DNA]</scope>
    <source>
        <strain evidence="4 5">CGMCC 4.2026</strain>
    </source>
</reference>
<keyword evidence="2" id="KW-0349">Heme</keyword>
<evidence type="ECO:0000256" key="1">
    <source>
        <dbReference type="ARBA" id="ARBA00010617"/>
    </source>
</evidence>
<feature type="compositionally biased region" description="Low complexity" evidence="3">
    <location>
        <begin position="7"/>
        <end position="22"/>
    </location>
</feature>
<feature type="compositionally biased region" description="Low complexity" evidence="3">
    <location>
        <begin position="440"/>
        <end position="467"/>
    </location>
</feature>
<protein>
    <submittedName>
        <fullName evidence="4">Cytochrome P450</fullName>
    </submittedName>
</protein>
<dbReference type="PANTHER" id="PTHR46696:SF1">
    <property type="entry name" value="CYTOCHROME P450 YJIB-RELATED"/>
    <property type="match status" value="1"/>
</dbReference>
<dbReference type="Proteomes" id="UP000181951">
    <property type="component" value="Unassembled WGS sequence"/>
</dbReference>
<dbReference type="PRINTS" id="PR00359">
    <property type="entry name" value="BP450"/>
</dbReference>
<dbReference type="PROSITE" id="PS00086">
    <property type="entry name" value="CYTOCHROME_P450"/>
    <property type="match status" value="1"/>
</dbReference>
<comment type="similarity">
    <text evidence="1 2">Belongs to the cytochrome P450 family.</text>
</comment>
<keyword evidence="5" id="KW-1185">Reference proteome</keyword>
<dbReference type="Gene3D" id="1.10.630.10">
    <property type="entry name" value="Cytochrome P450"/>
    <property type="match status" value="1"/>
</dbReference>
<sequence>MTDSSHLPDAAGAPALPAPRTTPENHAAPAAFTPELFGPEVMEDPMVLFERLRADPLQGQVARVTVMGLDAWLVLGWVENQAVLSTEYRFSRRLDQWTAWTEGRVPPQLHPLVAPQPMCAMLDGPPRHRLRQAVKDSLEPFEGRGIRRHVIRSAKALINTFCESGSTDLVAQFTRQLPMAVMTQVLGMPEAFGPRLLHAARDMHTGSATAQDSNEYLLDTFRDLIARKRRHPGADFTSWLIQHQAALTSRELEEHLRLVLVASTSTTEDLMADTLELLLTDERFRPSMRGATMTLGEAVQQALWNNPAFTLLIGRVATGDTELGGRHIRAGDLVIPCLAAANRDPAAREDITSSVDGNRSHHAFGQGVHRCPGESMAVTIVTQGIDTLYEEVGGVRLAVDGSELRRTSSILTYGLEGLPVTFNAREPIRVFVPRTAPARPAAAGAQGCPAGAHAGVPTGAPSAAAPSRPRHARDSGRDDLNAG</sequence>
<keyword evidence="2" id="KW-0408">Iron</keyword>